<name>A0ABT5WXC0_9SPHN</name>
<feature type="transmembrane region" description="Helical" evidence="6">
    <location>
        <begin position="186"/>
        <end position="206"/>
    </location>
</feature>
<feature type="transmembrane region" description="Helical" evidence="6">
    <location>
        <begin position="338"/>
        <end position="356"/>
    </location>
</feature>
<dbReference type="PANTHER" id="PTHR23505:SF79">
    <property type="entry name" value="PROTEIN SPINSTER"/>
    <property type="match status" value="1"/>
</dbReference>
<accession>A0ABT5WXC0</accession>
<feature type="transmembrane region" description="Helical" evidence="6">
    <location>
        <begin position="87"/>
        <end position="111"/>
    </location>
</feature>
<feature type="transmembrane region" description="Helical" evidence="6">
    <location>
        <begin position="402"/>
        <end position="422"/>
    </location>
</feature>
<dbReference type="InterPro" id="IPR044770">
    <property type="entry name" value="MFS_spinster-like"/>
</dbReference>
<feature type="transmembrane region" description="Helical" evidence="6">
    <location>
        <begin position="58"/>
        <end position="75"/>
    </location>
</feature>
<keyword evidence="3 6" id="KW-0812">Transmembrane</keyword>
<keyword evidence="2" id="KW-0813">Transport</keyword>
<evidence type="ECO:0000313" key="8">
    <source>
        <dbReference type="EMBL" id="MDE8654527.1"/>
    </source>
</evidence>
<dbReference type="EMBL" id="JARESE010000085">
    <property type="protein sequence ID" value="MDE8654527.1"/>
    <property type="molecule type" value="Genomic_DNA"/>
</dbReference>
<keyword evidence="9" id="KW-1185">Reference proteome</keyword>
<feature type="domain" description="Major facilitator superfamily (MFS) profile" evidence="7">
    <location>
        <begin position="20"/>
        <end position="428"/>
    </location>
</feature>
<proteinExistence type="predicted"/>
<protein>
    <submittedName>
        <fullName evidence="8">MFS transporter</fullName>
    </submittedName>
</protein>
<feature type="transmembrane region" description="Helical" evidence="6">
    <location>
        <begin position="239"/>
        <end position="262"/>
    </location>
</feature>
<dbReference type="Gene3D" id="1.20.1250.20">
    <property type="entry name" value="MFS general substrate transporter like domains"/>
    <property type="match status" value="1"/>
</dbReference>
<dbReference type="SUPFAM" id="SSF103473">
    <property type="entry name" value="MFS general substrate transporter"/>
    <property type="match status" value="1"/>
</dbReference>
<keyword evidence="5 6" id="KW-0472">Membrane</keyword>
<feature type="transmembrane region" description="Helical" evidence="6">
    <location>
        <begin position="307"/>
        <end position="332"/>
    </location>
</feature>
<comment type="subcellular location">
    <subcellularLocation>
        <location evidence="1">Membrane</location>
        <topology evidence="1">Multi-pass membrane protein</topology>
    </subcellularLocation>
</comment>
<dbReference type="Pfam" id="PF07690">
    <property type="entry name" value="MFS_1"/>
    <property type="match status" value="1"/>
</dbReference>
<evidence type="ECO:0000256" key="1">
    <source>
        <dbReference type="ARBA" id="ARBA00004141"/>
    </source>
</evidence>
<feature type="transmembrane region" description="Helical" evidence="6">
    <location>
        <begin position="16"/>
        <end position="38"/>
    </location>
</feature>
<dbReference type="InterPro" id="IPR036259">
    <property type="entry name" value="MFS_trans_sf"/>
</dbReference>
<feature type="transmembrane region" description="Helical" evidence="6">
    <location>
        <begin position="117"/>
        <end position="137"/>
    </location>
</feature>
<dbReference type="InterPro" id="IPR011701">
    <property type="entry name" value="MFS"/>
</dbReference>
<evidence type="ECO:0000256" key="2">
    <source>
        <dbReference type="ARBA" id="ARBA00022448"/>
    </source>
</evidence>
<evidence type="ECO:0000256" key="4">
    <source>
        <dbReference type="ARBA" id="ARBA00022989"/>
    </source>
</evidence>
<comment type="caution">
    <text evidence="8">The sequence shown here is derived from an EMBL/GenBank/DDBJ whole genome shotgun (WGS) entry which is preliminary data.</text>
</comment>
<keyword evidence="4 6" id="KW-1133">Transmembrane helix</keyword>
<evidence type="ECO:0000256" key="5">
    <source>
        <dbReference type="ARBA" id="ARBA00023136"/>
    </source>
</evidence>
<dbReference type="InterPro" id="IPR020846">
    <property type="entry name" value="MFS_dom"/>
</dbReference>
<sequence length="442" mass="45924">MDANGALAGHRPRLAYVWYVTAILSLTHLVSLVDRHLLGVVLNDVERELRLTDTQLGLIYGTGFALLYSVVGLPIGQLADRVCRKRLIAAGLALWTLATIATAFVTGFWSFFLMRMLVGIGEASLVPAGMSLVTTLAPRTMLARATALFAAGGNQGKTVALLVGGPLLTVLTVAGGLTFMGHHWSAWRGVFLIASLPGLLLVPLLLTIREPTRAVVAARPSIRSVLVSMKPRLRAYVHLYGAFTAMATMVWALSAWALTLFVREHGLNAAQAGGLMGTLSLVVGPIGILTGGGLLDWLEARRVEGAAIVLVGLASAIAVVPTVMFCAAGSLALAAAGYAGLQLMLVVGSAPGWVGVQQITPPENRGVAMALFVATYTSVSIGIGPVIVGALSDHVFTGADGLGRALMTTLIAMALAGLLLALGGRRVYIRAAAAIRAVEVAG</sequence>
<feature type="transmembrane region" description="Helical" evidence="6">
    <location>
        <begin position="368"/>
        <end position="390"/>
    </location>
</feature>
<dbReference type="PROSITE" id="PS50850">
    <property type="entry name" value="MFS"/>
    <property type="match status" value="1"/>
</dbReference>
<evidence type="ECO:0000256" key="3">
    <source>
        <dbReference type="ARBA" id="ARBA00022692"/>
    </source>
</evidence>
<dbReference type="PANTHER" id="PTHR23505">
    <property type="entry name" value="SPINSTER"/>
    <property type="match status" value="1"/>
</dbReference>
<evidence type="ECO:0000259" key="7">
    <source>
        <dbReference type="PROSITE" id="PS50850"/>
    </source>
</evidence>
<evidence type="ECO:0000313" key="9">
    <source>
        <dbReference type="Proteomes" id="UP001216253"/>
    </source>
</evidence>
<feature type="transmembrane region" description="Helical" evidence="6">
    <location>
        <begin position="158"/>
        <end position="180"/>
    </location>
</feature>
<evidence type="ECO:0000256" key="6">
    <source>
        <dbReference type="SAM" id="Phobius"/>
    </source>
</evidence>
<gene>
    <name evidence="8" type="ORF">PYV00_22775</name>
</gene>
<dbReference type="Proteomes" id="UP001216253">
    <property type="component" value="Unassembled WGS sequence"/>
</dbReference>
<organism evidence="8 9">
    <name type="scientific">Novosphingobium album</name>
    <name type="common">ex Liu et al. 2023</name>
    <dbReference type="NCBI Taxonomy" id="3031130"/>
    <lineage>
        <taxon>Bacteria</taxon>
        <taxon>Pseudomonadati</taxon>
        <taxon>Pseudomonadota</taxon>
        <taxon>Alphaproteobacteria</taxon>
        <taxon>Sphingomonadales</taxon>
        <taxon>Sphingomonadaceae</taxon>
        <taxon>Novosphingobium</taxon>
    </lineage>
</organism>
<feature type="transmembrane region" description="Helical" evidence="6">
    <location>
        <begin position="274"/>
        <end position="295"/>
    </location>
</feature>
<reference evidence="8 9" key="1">
    <citation type="submission" date="2023-03" db="EMBL/GenBank/DDBJ databases">
        <title>NovoSphingobium album sp. nov. isolated from polycyclic aromatic hydrocarbons- and heavy-metal polluted soil.</title>
        <authorList>
            <person name="Liu Z."/>
            <person name="Wang K."/>
        </authorList>
    </citation>
    <scope>NUCLEOTIDE SEQUENCE [LARGE SCALE GENOMIC DNA]</scope>
    <source>
        <strain evidence="8 9">H3SJ31-1</strain>
    </source>
</reference>